<accession>A0A0P8BNQ6</accession>
<dbReference type="InterPro" id="IPR037058">
    <property type="entry name" value="Falgellar_hook_FlgE_sf"/>
</dbReference>
<comment type="function">
    <text evidence="4">A flexible structure which links the flagellar filament to the drive apparatus in the basal body.</text>
</comment>
<dbReference type="Pfam" id="PF06429">
    <property type="entry name" value="Flg_bbr_C"/>
    <property type="match status" value="1"/>
</dbReference>
<evidence type="ECO:0000256" key="4">
    <source>
        <dbReference type="RuleBase" id="RU362116"/>
    </source>
</evidence>
<dbReference type="InterPro" id="IPR010930">
    <property type="entry name" value="Flg_bb/hook_C_dom"/>
</dbReference>
<dbReference type="AlphaFoldDB" id="A0A0P8BNQ6"/>
<evidence type="ECO:0000259" key="5">
    <source>
        <dbReference type="Pfam" id="PF06429"/>
    </source>
</evidence>
<evidence type="ECO:0000313" key="8">
    <source>
        <dbReference type="EMBL" id="SCC81776.1"/>
    </source>
</evidence>
<protein>
    <recommendedName>
        <fullName evidence="4">Flagellar hook protein FlgE</fullName>
    </recommendedName>
</protein>
<gene>
    <name evidence="7" type="primary">flgE</name>
    <name evidence="8" type="ORF">GA0071312_2739</name>
    <name evidence="7" type="ORF">HLUCCO17_07625</name>
</gene>
<dbReference type="InterPro" id="IPR037925">
    <property type="entry name" value="FlgE/F/G-like"/>
</dbReference>
<dbReference type="PANTHER" id="PTHR30435">
    <property type="entry name" value="FLAGELLAR PROTEIN"/>
    <property type="match status" value="1"/>
</dbReference>
<dbReference type="GO" id="GO:0005829">
    <property type="term" value="C:cytosol"/>
    <property type="evidence" value="ECO:0007669"/>
    <property type="project" value="TreeGrafter"/>
</dbReference>
<dbReference type="InterPro" id="IPR053967">
    <property type="entry name" value="LlgE_F_G-like_D1"/>
</dbReference>
<dbReference type="GO" id="GO:0009425">
    <property type="term" value="C:bacterial-type flagellum basal body"/>
    <property type="evidence" value="ECO:0007669"/>
    <property type="project" value="UniProtKB-SubCell"/>
</dbReference>
<evidence type="ECO:0000256" key="1">
    <source>
        <dbReference type="ARBA" id="ARBA00004117"/>
    </source>
</evidence>
<keyword evidence="3 4" id="KW-0975">Bacterial flagellum</keyword>
<evidence type="ECO:0000256" key="3">
    <source>
        <dbReference type="ARBA" id="ARBA00023143"/>
    </source>
</evidence>
<dbReference type="PATRIC" id="fig|1653334.4.peg.2602"/>
<dbReference type="EMBL" id="LJSX01000009">
    <property type="protein sequence ID" value="KPQ11245.1"/>
    <property type="molecule type" value="Genomic_DNA"/>
</dbReference>
<evidence type="ECO:0000259" key="6">
    <source>
        <dbReference type="Pfam" id="PF22692"/>
    </source>
</evidence>
<dbReference type="Proteomes" id="UP000050497">
    <property type="component" value="Unassembled WGS sequence"/>
</dbReference>
<dbReference type="STRING" id="1653334.GA0071312_2739"/>
<dbReference type="EMBL" id="FMBM01000002">
    <property type="protein sequence ID" value="SCC81776.1"/>
    <property type="molecule type" value="Genomic_DNA"/>
</dbReference>
<dbReference type="SUPFAM" id="SSF117143">
    <property type="entry name" value="Flagellar hook protein flgE"/>
    <property type="match status" value="1"/>
</dbReference>
<keyword evidence="10" id="KW-1185">Reference proteome</keyword>
<keyword evidence="7" id="KW-0282">Flagellum</keyword>
<dbReference type="Proteomes" id="UP000182800">
    <property type="component" value="Unassembled WGS sequence"/>
</dbReference>
<dbReference type="GO" id="GO:0071978">
    <property type="term" value="P:bacterial-type flagellum-dependent swarming motility"/>
    <property type="evidence" value="ECO:0007669"/>
    <property type="project" value="TreeGrafter"/>
</dbReference>
<dbReference type="InterPro" id="IPR020013">
    <property type="entry name" value="Flagellar_FlgE/F/G"/>
</dbReference>
<keyword evidence="7" id="KW-0966">Cell projection</keyword>
<dbReference type="PANTHER" id="PTHR30435:SF1">
    <property type="entry name" value="FLAGELLAR HOOK PROTEIN FLGE"/>
    <property type="match status" value="1"/>
</dbReference>
<name>A0A0P8BNQ6_9HYPH</name>
<evidence type="ECO:0000313" key="9">
    <source>
        <dbReference type="Proteomes" id="UP000050497"/>
    </source>
</evidence>
<dbReference type="OrthoDB" id="8372879at2"/>
<dbReference type="Gene3D" id="2.60.98.20">
    <property type="entry name" value="Flagellar hook protein FlgE"/>
    <property type="match status" value="1"/>
</dbReference>
<dbReference type="RefSeq" id="WP_074445404.1">
    <property type="nucleotide sequence ID" value="NZ_FMBM01000002.1"/>
</dbReference>
<organism evidence="7 9">
    <name type="scientific">Saliniramus fredricksonii</name>
    <dbReference type="NCBI Taxonomy" id="1653334"/>
    <lineage>
        <taxon>Bacteria</taxon>
        <taxon>Pseudomonadati</taxon>
        <taxon>Pseudomonadota</taxon>
        <taxon>Alphaproteobacteria</taxon>
        <taxon>Hyphomicrobiales</taxon>
        <taxon>Salinarimonadaceae</taxon>
        <taxon>Saliniramus</taxon>
    </lineage>
</organism>
<proteinExistence type="inferred from homology"/>
<dbReference type="NCBIfam" id="TIGR03506">
    <property type="entry name" value="FlgEFG_subfam"/>
    <property type="match status" value="1"/>
</dbReference>
<keyword evidence="7" id="KW-0969">Cilium</keyword>
<dbReference type="GO" id="GO:0009424">
    <property type="term" value="C:bacterial-type flagellum hook"/>
    <property type="evidence" value="ECO:0007669"/>
    <property type="project" value="TreeGrafter"/>
</dbReference>
<comment type="similarity">
    <text evidence="2 4">Belongs to the flagella basal body rod proteins family.</text>
</comment>
<dbReference type="Pfam" id="PF22692">
    <property type="entry name" value="LlgE_F_G_D1"/>
    <property type="match status" value="1"/>
</dbReference>
<evidence type="ECO:0000313" key="10">
    <source>
        <dbReference type="Proteomes" id="UP000182800"/>
    </source>
</evidence>
<evidence type="ECO:0000256" key="2">
    <source>
        <dbReference type="ARBA" id="ARBA00009677"/>
    </source>
</evidence>
<comment type="caution">
    <text evidence="7">The sequence shown here is derived from an EMBL/GenBank/DDBJ whole genome shotgun (WGS) entry which is preliminary data.</text>
</comment>
<feature type="domain" description="Flagellar hook protein FlgE/F/G-like D1" evidence="6">
    <location>
        <begin position="84"/>
        <end position="142"/>
    </location>
</feature>
<evidence type="ECO:0000313" key="7">
    <source>
        <dbReference type="EMBL" id="KPQ11245.1"/>
    </source>
</evidence>
<sequence length="455" mass="48279">MGIFGALQTAVAGLRSQSYGMENISGNVANSQTVGYKRMDTSFVDLVIDRPRDQAIAGSVRAQSDQAISLQGDILPTGENTNIAINGSGFISVSQISGFRDGQPVFSENNLFTRRGDFQLDKDGYLVNGAGMYLRGDSINLDGLITSTNGILRITDTTVPASSTEQVDYSAVLPSTAGTNFYNANNVDTLFDDPATGAPFNDDEAIEASESSDFLSRTISGGSVVVYNDAGAPIDVQLRWGKVDEDEWALFYQNDSSASGTDTMWTRLEDGGGNNAINFEPNGTMSAGSPQSFEMAAGATINGQALSEDVSINFGTEGLRQFAVPNNLLQGLELSQDGYPAGVLQDISISSDGRISGIYSNGQSFAIARVAVAQFAAPNMLKSRDGGTFEQTIDSGEPTFSPEGARIIGGAVEQSNADIAEEFSKMIVTQQAYQANTRVVTTSQQLMEATINMVR</sequence>
<reference evidence="7 9" key="1">
    <citation type="submission" date="2015-09" db="EMBL/GenBank/DDBJ databases">
        <title>Identification and resolution of microdiversity through metagenomic sequencing of parallel consortia.</title>
        <authorList>
            <person name="Nelson W.C."/>
            <person name="Romine M.F."/>
            <person name="Lindemann S.R."/>
        </authorList>
    </citation>
    <scope>NUCLEOTIDE SEQUENCE [LARGE SCALE GENOMIC DNA]</scope>
    <source>
        <strain evidence="7">HL-109</strain>
    </source>
</reference>
<reference evidence="8 10" key="2">
    <citation type="submission" date="2016-08" db="EMBL/GenBank/DDBJ databases">
        <authorList>
            <person name="Varghese N."/>
            <person name="Submissions Spin"/>
        </authorList>
    </citation>
    <scope>NUCLEOTIDE SEQUENCE [LARGE SCALE GENOMIC DNA]</scope>
    <source>
        <strain evidence="8 10">HL-109</strain>
    </source>
</reference>
<feature type="domain" description="Flagellar basal-body/hook protein C-terminal" evidence="5">
    <location>
        <begin position="410"/>
        <end position="453"/>
    </location>
</feature>
<comment type="subcellular location">
    <subcellularLocation>
        <location evidence="1 4">Bacterial flagellum basal body</location>
    </subcellularLocation>
</comment>